<gene>
    <name evidence="2" type="ORF">H9622_14890</name>
</gene>
<keyword evidence="3" id="KW-1185">Reference proteome</keyword>
<comment type="caution">
    <text evidence="2">The sequence shown here is derived from an EMBL/GenBank/DDBJ whole genome shotgun (WGS) entry which is preliminary data.</text>
</comment>
<dbReference type="Proteomes" id="UP000602532">
    <property type="component" value="Unassembled WGS sequence"/>
</dbReference>
<evidence type="ECO:0000313" key="2">
    <source>
        <dbReference type="EMBL" id="MBD8024868.1"/>
    </source>
</evidence>
<proteinExistence type="predicted"/>
<evidence type="ECO:0000256" key="1">
    <source>
        <dbReference type="SAM" id="MobiDB-lite"/>
    </source>
</evidence>
<sequence>MAHLIPLVTRLPDSAVAWIDALPAQSERRREVSAAPTGKVNWARSRQQGWPPSEFHTVVRERTPDSILTSVFGWVAEELMAIQQDAIRVASDVDISVRPELSAIRLAWESLQTTYGEFTQPDREELGALRASGRPWFGLADVAEVIISKRAHMADVARELLLPAAELRGALFHLGCLGEVLLALRGQGWAISNLRPIGIGSGPIFEAHNSRRTLEIWYEVAAAFRYYNSRSPYAQALEQLGAKGRPIGADIGLFESNERALLLECKYSAKSEYVLRNGYEQAVAYMTECHTALAVDVEGVVVGPHGVVNGEAEVATSVGPISLLAASGLEERVAKWTSANLVSERHTLDGRPLDRE</sequence>
<feature type="region of interest" description="Disordered" evidence="1">
    <location>
        <begin position="29"/>
        <end position="49"/>
    </location>
</feature>
<accession>A0ABR8X6M8</accession>
<protein>
    <submittedName>
        <fullName evidence="2">Uncharacterized protein</fullName>
    </submittedName>
</protein>
<dbReference type="RefSeq" id="WP_191767201.1">
    <property type="nucleotide sequence ID" value="NZ_JACSPM010000006.1"/>
</dbReference>
<name>A0ABR8X6M8_9MICO</name>
<reference evidence="2 3" key="1">
    <citation type="submission" date="2020-08" db="EMBL/GenBank/DDBJ databases">
        <title>A Genomic Blueprint of the Chicken Gut Microbiome.</title>
        <authorList>
            <person name="Gilroy R."/>
            <person name="Ravi A."/>
            <person name="Getino M."/>
            <person name="Pursley I."/>
            <person name="Horton D.L."/>
            <person name="Alikhan N.-F."/>
            <person name="Baker D."/>
            <person name="Gharbi K."/>
            <person name="Hall N."/>
            <person name="Watson M."/>
            <person name="Adriaenssens E.M."/>
            <person name="Foster-Nyarko E."/>
            <person name="Jarju S."/>
            <person name="Secka A."/>
            <person name="Antonio M."/>
            <person name="Oren A."/>
            <person name="Chaudhuri R."/>
            <person name="La Ragione R.M."/>
            <person name="Hildebrand F."/>
            <person name="Pallen M.J."/>
        </authorList>
    </citation>
    <scope>NUCLEOTIDE SEQUENCE [LARGE SCALE GENOMIC DNA]</scope>
    <source>
        <strain evidence="2 3">Sa1CUA4</strain>
    </source>
</reference>
<organism evidence="2 3">
    <name type="scientific">Microbacterium gallinarum</name>
    <dbReference type="NCBI Taxonomy" id="2762209"/>
    <lineage>
        <taxon>Bacteria</taxon>
        <taxon>Bacillati</taxon>
        <taxon>Actinomycetota</taxon>
        <taxon>Actinomycetes</taxon>
        <taxon>Micrococcales</taxon>
        <taxon>Microbacteriaceae</taxon>
        <taxon>Microbacterium</taxon>
    </lineage>
</organism>
<evidence type="ECO:0000313" key="3">
    <source>
        <dbReference type="Proteomes" id="UP000602532"/>
    </source>
</evidence>
<dbReference type="EMBL" id="JACSPM010000006">
    <property type="protein sequence ID" value="MBD8024868.1"/>
    <property type="molecule type" value="Genomic_DNA"/>
</dbReference>